<proteinExistence type="predicted"/>
<evidence type="ECO:0000313" key="3">
    <source>
        <dbReference type="Proteomes" id="UP000181976"/>
    </source>
</evidence>
<dbReference type="EMBL" id="FONA01000001">
    <property type="protein sequence ID" value="SFD70600.1"/>
    <property type="molecule type" value="Genomic_DNA"/>
</dbReference>
<keyword evidence="3" id="KW-1185">Reference proteome</keyword>
<accession>A0A1I1URJ0</accession>
<evidence type="ECO:0000259" key="1">
    <source>
        <dbReference type="PROSITE" id="PS51186"/>
    </source>
</evidence>
<dbReference type="Gene3D" id="3.40.630.30">
    <property type="match status" value="1"/>
</dbReference>
<dbReference type="Pfam" id="PF00583">
    <property type="entry name" value="Acetyltransf_1"/>
    <property type="match status" value="1"/>
</dbReference>
<dbReference type="AlphaFoldDB" id="A0A1I1URJ0"/>
<protein>
    <recommendedName>
        <fullName evidence="1">N-acetyltransferase domain-containing protein</fullName>
    </recommendedName>
</protein>
<dbReference type="STRING" id="385682.SAMN05444380_10193"/>
<dbReference type="PROSITE" id="PS51186">
    <property type="entry name" value="GNAT"/>
    <property type="match status" value="1"/>
</dbReference>
<dbReference type="CDD" id="cd04301">
    <property type="entry name" value="NAT_SF"/>
    <property type="match status" value="1"/>
</dbReference>
<gene>
    <name evidence="2" type="ORF">SAMN05444380_10193</name>
</gene>
<sequence>MIKENNNIKIQIASDEHLPYVDIILSTIEQAAKVRGTGIARRNPDYIRNKIKEGKAIIALSGDEFAGFCYIESWGHEKFVANSGLIVAEKFRGQGLAKRIKRMAFELSRKRYPNAKIFGLTTGLAVMKINSELGYKPVTFSELTDDEEFWKGCQSCVNYDILMRTNRKHCLCTGMLFDPAKDNKPEPLPPKRLNVYGRWLRFKQFVFLKANGNSKNKNNKNKRNLLKSLFAALFT</sequence>
<reference evidence="2 3" key="1">
    <citation type="submission" date="2016-10" db="EMBL/GenBank/DDBJ databases">
        <authorList>
            <person name="de Groot N.N."/>
        </authorList>
    </citation>
    <scope>NUCLEOTIDE SEQUENCE [LARGE SCALE GENOMIC DNA]</scope>
    <source>
        <strain evidence="2 3">DSM 19012</strain>
    </source>
</reference>
<dbReference type="Proteomes" id="UP000181976">
    <property type="component" value="Unassembled WGS sequence"/>
</dbReference>
<feature type="domain" description="N-acetyltransferase" evidence="1">
    <location>
        <begin position="18"/>
        <end position="168"/>
    </location>
</feature>
<dbReference type="InterPro" id="IPR016181">
    <property type="entry name" value="Acyl_CoA_acyltransferase"/>
</dbReference>
<dbReference type="GO" id="GO:0016747">
    <property type="term" value="F:acyltransferase activity, transferring groups other than amino-acyl groups"/>
    <property type="evidence" value="ECO:0007669"/>
    <property type="project" value="InterPro"/>
</dbReference>
<dbReference type="InterPro" id="IPR000182">
    <property type="entry name" value="GNAT_dom"/>
</dbReference>
<organism evidence="2 3">
    <name type="scientific">Thermophagus xiamenensis</name>
    <dbReference type="NCBI Taxonomy" id="385682"/>
    <lineage>
        <taxon>Bacteria</taxon>
        <taxon>Pseudomonadati</taxon>
        <taxon>Bacteroidota</taxon>
        <taxon>Bacteroidia</taxon>
        <taxon>Marinilabiliales</taxon>
        <taxon>Marinilabiliaceae</taxon>
        <taxon>Thermophagus</taxon>
    </lineage>
</organism>
<name>A0A1I1URJ0_9BACT</name>
<dbReference type="eggNOG" id="COG0454">
    <property type="taxonomic scope" value="Bacteria"/>
</dbReference>
<dbReference type="RefSeq" id="WP_010527249.1">
    <property type="nucleotide sequence ID" value="NZ_AFSL01000040.1"/>
</dbReference>
<dbReference type="OrthoDB" id="9812988at2"/>
<dbReference type="InParanoid" id="A0A1I1URJ0"/>
<evidence type="ECO:0000313" key="2">
    <source>
        <dbReference type="EMBL" id="SFD70600.1"/>
    </source>
</evidence>
<dbReference type="SUPFAM" id="SSF55729">
    <property type="entry name" value="Acyl-CoA N-acyltransferases (Nat)"/>
    <property type="match status" value="1"/>
</dbReference>